<evidence type="ECO:0000256" key="2">
    <source>
        <dbReference type="ARBA" id="ARBA00022840"/>
    </source>
</evidence>
<gene>
    <name evidence="4" type="ORF">QS95_12145</name>
</gene>
<keyword evidence="1" id="KW-0547">Nucleotide-binding</keyword>
<accession>A0AAE2DJP9</accession>
<comment type="caution">
    <text evidence="4">The sequence shown here is derived from an EMBL/GenBank/DDBJ whole genome shotgun (WGS) entry which is preliminary data.</text>
</comment>
<evidence type="ECO:0000313" key="5">
    <source>
        <dbReference type="Proteomes" id="UP000031587"/>
    </source>
</evidence>
<reference evidence="4 5" key="1">
    <citation type="submission" date="2014-11" db="EMBL/GenBank/DDBJ databases">
        <title>Draft genome sequence of Pseudomonas fluorescens strains SF4c SF39a.</title>
        <authorList>
            <person name="Underwood G.E."/>
            <person name="Ly L.K."/>
            <person name="Bitzer A.S."/>
            <person name="Godino A."/>
            <person name="Bucci V."/>
            <person name="Fischer S."/>
            <person name="Silby M.W."/>
        </authorList>
    </citation>
    <scope>NUCLEOTIDE SEQUENCE [LARGE SCALE GENOMIC DNA]</scope>
    <source>
        <strain evidence="4 5">SF4c</strain>
    </source>
</reference>
<name>A0AAE2DJP9_PSEFL</name>
<evidence type="ECO:0000256" key="1">
    <source>
        <dbReference type="ARBA" id="ARBA00022741"/>
    </source>
</evidence>
<dbReference type="GO" id="GO:0005524">
    <property type="term" value="F:ATP binding"/>
    <property type="evidence" value="ECO:0007669"/>
    <property type="project" value="UniProtKB-KW"/>
</dbReference>
<dbReference type="GO" id="GO:0016301">
    <property type="term" value="F:kinase activity"/>
    <property type="evidence" value="ECO:0007669"/>
    <property type="project" value="InterPro"/>
</dbReference>
<dbReference type="InterPro" id="IPR010488">
    <property type="entry name" value="Zeta_toxin_domain"/>
</dbReference>
<evidence type="ECO:0000313" key="4">
    <source>
        <dbReference type="EMBL" id="KIF60264.1"/>
    </source>
</evidence>
<dbReference type="Proteomes" id="UP000031587">
    <property type="component" value="Unassembled WGS sequence"/>
</dbReference>
<sequence length="302" mass="34392">MSATHTYTYTSEQVTSAFNDISTTLFAGITAQLTPTILVTAGVQSSGKTYLLEKQLLPSGLYKNYVRLYLPEYREKHPQYQEMIKLGTLHAYEHTNDFIRDLSRKIFERAFEQKLNIIFECAFDSIEFATLPDYMANAGYRLEVHIVACNYPFAFISGVQRGFKSLEKGELERFVRPSELKSSFGNAHAVIYALDAAAKRVGGSQVFLYERGFGAMRERVVRAHSLYARDMQNKLSVTSTSTPFSYSAYERIIGKSLNSDSERHEVIKESHLALHKAAQYAMQVPDFLFDALYARIAKYVQR</sequence>
<organism evidence="4 5">
    <name type="scientific">Pseudomonas fluorescens</name>
    <dbReference type="NCBI Taxonomy" id="294"/>
    <lineage>
        <taxon>Bacteria</taxon>
        <taxon>Pseudomonadati</taxon>
        <taxon>Pseudomonadota</taxon>
        <taxon>Gammaproteobacteria</taxon>
        <taxon>Pseudomonadales</taxon>
        <taxon>Pseudomonadaceae</taxon>
        <taxon>Pseudomonas</taxon>
    </lineage>
</organism>
<dbReference type="Gene3D" id="3.40.50.300">
    <property type="entry name" value="P-loop containing nucleotide triphosphate hydrolases"/>
    <property type="match status" value="1"/>
</dbReference>
<proteinExistence type="predicted"/>
<dbReference type="EMBL" id="JTGH01000010">
    <property type="protein sequence ID" value="KIF60264.1"/>
    <property type="molecule type" value="Genomic_DNA"/>
</dbReference>
<feature type="domain" description="Zeta toxin" evidence="3">
    <location>
        <begin position="30"/>
        <end position="198"/>
    </location>
</feature>
<dbReference type="AlphaFoldDB" id="A0AAE2DJP9"/>
<dbReference type="InterPro" id="IPR027417">
    <property type="entry name" value="P-loop_NTPase"/>
</dbReference>
<dbReference type="Pfam" id="PF06414">
    <property type="entry name" value="Zeta_toxin"/>
    <property type="match status" value="1"/>
</dbReference>
<dbReference type="RefSeq" id="WP_039768351.1">
    <property type="nucleotide sequence ID" value="NZ_JTGH01000010.1"/>
</dbReference>
<keyword evidence="2" id="KW-0067">ATP-binding</keyword>
<protein>
    <submittedName>
        <fullName evidence="4">Zeta toxin</fullName>
    </submittedName>
</protein>
<evidence type="ECO:0000259" key="3">
    <source>
        <dbReference type="Pfam" id="PF06414"/>
    </source>
</evidence>